<evidence type="ECO:0000256" key="1">
    <source>
        <dbReference type="ARBA" id="ARBA00022723"/>
    </source>
</evidence>
<dbReference type="OrthoDB" id="8037511at2759"/>
<dbReference type="Proteomes" id="UP000037069">
    <property type="component" value="Unassembled WGS sequence"/>
</dbReference>
<organism evidence="5 6">
    <name type="scientific">Lucilia cuprina</name>
    <name type="common">Green bottle fly</name>
    <name type="synonym">Australian sheep blowfly</name>
    <dbReference type="NCBI Taxonomy" id="7375"/>
    <lineage>
        <taxon>Eukaryota</taxon>
        <taxon>Metazoa</taxon>
        <taxon>Ecdysozoa</taxon>
        <taxon>Arthropoda</taxon>
        <taxon>Hexapoda</taxon>
        <taxon>Insecta</taxon>
        <taxon>Pterygota</taxon>
        <taxon>Neoptera</taxon>
        <taxon>Endopterygota</taxon>
        <taxon>Diptera</taxon>
        <taxon>Brachycera</taxon>
        <taxon>Muscomorpha</taxon>
        <taxon>Oestroidea</taxon>
        <taxon>Calliphoridae</taxon>
        <taxon>Luciliinae</taxon>
        <taxon>Lucilia</taxon>
    </lineage>
</organism>
<dbReference type="InterPro" id="IPR013083">
    <property type="entry name" value="Znf_RING/FYVE/PHD"/>
</dbReference>
<sequence>MSTKNPVQCPICHTNITKTNPSIGCGSCGLYFHNKCAGVTEQLLNAVRKNISKFLCNDCKKGIGVGENTNNDIIKRMEEIKISIENKIEDTKVNIEHRMDNGFLNLETKVVQMVNDFRKEVNTEIANIKSDVANCYSCVKNADKTYENKYHQLQYKNNMLERRLNRSDILISALNCTIEKIRENTIKIAKFVGVDISLSDINHCCYIKHRKYFIVKLNSVQLRDTIMKNYHKSEPLLLNKIIGGTIESRIYLSDNLTPASGKLNYLCRKLLSEKKIKKFYLLNMDNPKAKILMLDGKIFCWIASSVQT</sequence>
<accession>A0A0L0CP22</accession>
<proteinExistence type="predicted"/>
<dbReference type="Gene3D" id="3.30.40.10">
    <property type="entry name" value="Zinc/RING finger domain, C3HC4 (zinc finger)"/>
    <property type="match status" value="1"/>
</dbReference>
<dbReference type="EMBL" id="JRES01000129">
    <property type="protein sequence ID" value="KNC33927.1"/>
    <property type="molecule type" value="Genomic_DNA"/>
</dbReference>
<dbReference type="InterPro" id="IPR011011">
    <property type="entry name" value="Znf_FYVE_PHD"/>
</dbReference>
<evidence type="ECO:0000259" key="4">
    <source>
        <dbReference type="SMART" id="SM00249"/>
    </source>
</evidence>
<dbReference type="PANTHER" id="PTHR37445">
    <property type="entry name" value="PROTEIN CBG24663"/>
    <property type="match status" value="1"/>
</dbReference>
<evidence type="ECO:0000313" key="6">
    <source>
        <dbReference type="Proteomes" id="UP000037069"/>
    </source>
</evidence>
<evidence type="ECO:0000313" key="5">
    <source>
        <dbReference type="EMBL" id="KNC33927.1"/>
    </source>
</evidence>
<protein>
    <recommendedName>
        <fullName evidence="4">Zinc finger PHD-type domain-containing protein</fullName>
    </recommendedName>
</protein>
<dbReference type="AlphaFoldDB" id="A0A0L0CP22"/>
<dbReference type="InterPro" id="IPR001965">
    <property type="entry name" value="Znf_PHD"/>
</dbReference>
<dbReference type="PANTHER" id="PTHR37445:SF3">
    <property type="entry name" value="ZINC FINGER PHD-TYPE DOMAIN-CONTAINING PROTEIN"/>
    <property type="match status" value="1"/>
</dbReference>
<dbReference type="InterPro" id="IPR019786">
    <property type="entry name" value="Zinc_finger_PHD-type_CS"/>
</dbReference>
<dbReference type="SUPFAM" id="SSF57903">
    <property type="entry name" value="FYVE/PHD zinc finger"/>
    <property type="match status" value="1"/>
</dbReference>
<dbReference type="OMA" id="ICHTNIT"/>
<keyword evidence="6" id="KW-1185">Reference proteome</keyword>
<keyword evidence="3" id="KW-0862">Zinc</keyword>
<dbReference type="PROSITE" id="PS01359">
    <property type="entry name" value="ZF_PHD_1"/>
    <property type="match status" value="1"/>
</dbReference>
<keyword evidence="2" id="KW-0863">Zinc-finger</keyword>
<dbReference type="SMART" id="SM00249">
    <property type="entry name" value="PHD"/>
    <property type="match status" value="1"/>
</dbReference>
<name>A0A0L0CP22_LUCCU</name>
<feature type="domain" description="Zinc finger PHD-type" evidence="4">
    <location>
        <begin position="8"/>
        <end position="60"/>
    </location>
</feature>
<comment type="caution">
    <text evidence="5">The sequence shown here is derived from an EMBL/GenBank/DDBJ whole genome shotgun (WGS) entry which is preliminary data.</text>
</comment>
<dbReference type="GO" id="GO:0008270">
    <property type="term" value="F:zinc ion binding"/>
    <property type="evidence" value="ECO:0007669"/>
    <property type="project" value="UniProtKB-KW"/>
</dbReference>
<evidence type="ECO:0000256" key="3">
    <source>
        <dbReference type="ARBA" id="ARBA00022833"/>
    </source>
</evidence>
<reference evidence="5 6" key="1">
    <citation type="journal article" date="2015" name="Nat. Commun.">
        <title>Lucilia cuprina genome unlocks parasitic fly biology to underpin future interventions.</title>
        <authorList>
            <person name="Anstead C.A."/>
            <person name="Korhonen P.K."/>
            <person name="Young N.D."/>
            <person name="Hall R.S."/>
            <person name="Jex A.R."/>
            <person name="Murali S.C."/>
            <person name="Hughes D.S."/>
            <person name="Lee S.F."/>
            <person name="Perry T."/>
            <person name="Stroehlein A.J."/>
            <person name="Ansell B.R."/>
            <person name="Breugelmans B."/>
            <person name="Hofmann A."/>
            <person name="Qu J."/>
            <person name="Dugan S."/>
            <person name="Lee S.L."/>
            <person name="Chao H."/>
            <person name="Dinh H."/>
            <person name="Han Y."/>
            <person name="Doddapaneni H.V."/>
            <person name="Worley K.C."/>
            <person name="Muzny D.M."/>
            <person name="Ioannidis P."/>
            <person name="Waterhouse R.M."/>
            <person name="Zdobnov E.M."/>
            <person name="James P.J."/>
            <person name="Bagnall N.H."/>
            <person name="Kotze A.C."/>
            <person name="Gibbs R.A."/>
            <person name="Richards S."/>
            <person name="Batterham P."/>
            <person name="Gasser R.B."/>
        </authorList>
    </citation>
    <scope>NUCLEOTIDE SEQUENCE [LARGE SCALE GENOMIC DNA]</scope>
    <source>
        <strain evidence="5 6">LS</strain>
        <tissue evidence="5">Full body</tissue>
    </source>
</reference>
<keyword evidence="1" id="KW-0479">Metal-binding</keyword>
<gene>
    <name evidence="5" type="ORF">FF38_08289</name>
</gene>
<evidence type="ECO:0000256" key="2">
    <source>
        <dbReference type="ARBA" id="ARBA00022771"/>
    </source>
</evidence>